<name>A0A0E1VXK6_BURPE</name>
<protein>
    <submittedName>
        <fullName evidence="9">Cytochrome c oxidase, subunit III</fullName>
        <ecNumber evidence="9">1.9.3.1</ecNumber>
    </submittedName>
</protein>
<dbReference type="InterPro" id="IPR013833">
    <property type="entry name" value="Cyt_c_oxidase_su3_a-hlx"/>
</dbReference>
<dbReference type="PANTHER" id="PTHR11403">
    <property type="entry name" value="CYTOCHROME C OXIDASE SUBUNIT III"/>
    <property type="match status" value="1"/>
</dbReference>
<dbReference type="Proteomes" id="UP000001812">
    <property type="component" value="Chromosome II"/>
</dbReference>
<dbReference type="HOGENOM" id="CLU_044071_2_0_4"/>
<dbReference type="GO" id="GO:0004129">
    <property type="term" value="F:cytochrome-c oxidase activity"/>
    <property type="evidence" value="ECO:0007669"/>
    <property type="project" value="InterPro"/>
</dbReference>
<reference evidence="9" key="1">
    <citation type="submission" date="2009-05" db="EMBL/GenBank/DDBJ databases">
        <authorList>
            <person name="Harkins D.M."/>
            <person name="DeShazer D."/>
            <person name="Woods D.E."/>
            <person name="Brinkac L.M."/>
            <person name="Brown K.A."/>
            <person name="Hung G.C."/>
            <person name="Tuanyok A."/>
            <person name="Zhang B."/>
            <person name="Nierman W.C."/>
        </authorList>
    </citation>
    <scope>NUCLEOTIDE SEQUENCE [LARGE SCALE GENOMIC DNA]</scope>
    <source>
        <strain evidence="9">1710a</strain>
    </source>
</reference>
<evidence type="ECO:0000256" key="5">
    <source>
        <dbReference type="ARBA" id="ARBA00023136"/>
    </source>
</evidence>
<accession>A0A0E1VXK6</accession>
<dbReference type="GeneID" id="92976192"/>
<feature type="transmembrane region" description="Helical" evidence="7">
    <location>
        <begin position="74"/>
        <end position="98"/>
    </location>
</feature>
<feature type="domain" description="Heme-copper oxidase subunit III family profile" evidence="8">
    <location>
        <begin position="36"/>
        <end position="209"/>
    </location>
</feature>
<feature type="transmembrane region" description="Helical" evidence="7">
    <location>
        <begin position="190"/>
        <end position="208"/>
    </location>
</feature>
<dbReference type="EC" id="1.9.3.1" evidence="9"/>
<dbReference type="SUPFAM" id="SSF81452">
    <property type="entry name" value="Cytochrome c oxidase subunit III-like"/>
    <property type="match status" value="1"/>
</dbReference>
<dbReference type="EMBL" id="CM000833">
    <property type="protein sequence ID" value="EET04756.1"/>
    <property type="molecule type" value="Genomic_DNA"/>
</dbReference>
<comment type="similarity">
    <text evidence="2 6">Belongs to the cytochrome c oxidase subunit 3 family.</text>
</comment>
<dbReference type="CDD" id="cd02862">
    <property type="entry name" value="NorE_like"/>
    <property type="match status" value="1"/>
</dbReference>
<dbReference type="Gene3D" id="1.20.120.80">
    <property type="entry name" value="Cytochrome c oxidase, subunit III, four-helix bundle"/>
    <property type="match status" value="1"/>
</dbReference>
<proteinExistence type="inferred from homology"/>
<keyword evidence="5 7" id="KW-0472">Membrane</keyword>
<evidence type="ECO:0000256" key="1">
    <source>
        <dbReference type="ARBA" id="ARBA00004141"/>
    </source>
</evidence>
<dbReference type="GO" id="GO:0019646">
    <property type="term" value="P:aerobic electron transport chain"/>
    <property type="evidence" value="ECO:0007669"/>
    <property type="project" value="InterPro"/>
</dbReference>
<evidence type="ECO:0000256" key="2">
    <source>
        <dbReference type="ARBA" id="ARBA00010581"/>
    </source>
</evidence>
<dbReference type="InterPro" id="IPR024791">
    <property type="entry name" value="Cyt_c/ubiquinol_Oxase_su3"/>
</dbReference>
<dbReference type="RefSeq" id="WP_004194694.1">
    <property type="nucleotide sequence ID" value="NZ_CM000833.1"/>
</dbReference>
<gene>
    <name evidence="9" type="ORF">BURPS1710A_A0051</name>
</gene>
<dbReference type="GO" id="GO:0005886">
    <property type="term" value="C:plasma membrane"/>
    <property type="evidence" value="ECO:0007669"/>
    <property type="project" value="UniProtKB-SubCell"/>
</dbReference>
<dbReference type="PROSITE" id="PS50253">
    <property type="entry name" value="COX3"/>
    <property type="match status" value="1"/>
</dbReference>
<organism evidence="9">
    <name type="scientific">Burkholderia pseudomallei 1710a</name>
    <dbReference type="NCBI Taxonomy" id="320371"/>
    <lineage>
        <taxon>Bacteria</taxon>
        <taxon>Pseudomonadati</taxon>
        <taxon>Pseudomonadota</taxon>
        <taxon>Betaproteobacteria</taxon>
        <taxon>Burkholderiales</taxon>
        <taxon>Burkholderiaceae</taxon>
        <taxon>Burkholderia</taxon>
        <taxon>pseudomallei group</taxon>
    </lineage>
</organism>
<evidence type="ECO:0000256" key="6">
    <source>
        <dbReference type="RuleBase" id="RU003376"/>
    </source>
</evidence>
<evidence type="ECO:0000313" key="9">
    <source>
        <dbReference type="EMBL" id="EET04756.1"/>
    </source>
</evidence>
<feature type="transmembrane region" description="Helical" evidence="7">
    <location>
        <begin position="36"/>
        <end position="54"/>
    </location>
</feature>
<dbReference type="AlphaFoldDB" id="A0A0E1VXK6"/>
<feature type="transmembrane region" description="Helical" evidence="7">
    <location>
        <begin position="144"/>
        <end position="169"/>
    </location>
</feature>
<sequence>MRPGAPFDAAGDMSRIASRIAAASAAPARVPGEAELWIFILGDMLVFAVFFTILSAHHVLHPALFDAGRRQLNLAFGLVNTLALLTSSAFVALGLGEAKAARLAAAKRRFVVAAALGALFVAIKCAEYAQKIAAGANPLVNDFYMYYFVFTGVHLLHVAVGLIALALMIRRCVRPAAEPRDVGFLEGAAVYWHMVDVLWVVLFLLIYLI</sequence>
<evidence type="ECO:0000259" key="8">
    <source>
        <dbReference type="PROSITE" id="PS50253"/>
    </source>
</evidence>
<keyword evidence="3 6" id="KW-0812">Transmembrane</keyword>
<evidence type="ECO:0000256" key="7">
    <source>
        <dbReference type="SAM" id="Phobius"/>
    </source>
</evidence>
<keyword evidence="4 7" id="KW-1133">Transmembrane helix</keyword>
<keyword evidence="9" id="KW-0560">Oxidoreductase</keyword>
<comment type="subcellular location">
    <subcellularLocation>
        <location evidence="6">Cell membrane</location>
        <topology evidence="6">Multi-pass membrane protein</topology>
    </subcellularLocation>
    <subcellularLocation>
        <location evidence="1">Membrane</location>
        <topology evidence="1">Multi-pass membrane protein</topology>
    </subcellularLocation>
</comment>
<dbReference type="PANTHER" id="PTHR11403:SF6">
    <property type="entry name" value="NITRIC OXIDE REDUCTASE SUBUNIT E"/>
    <property type="match status" value="1"/>
</dbReference>
<dbReference type="InterPro" id="IPR035973">
    <property type="entry name" value="Cyt_c_oxidase_su3-like_sf"/>
</dbReference>
<dbReference type="Pfam" id="PF00510">
    <property type="entry name" value="COX3"/>
    <property type="match status" value="1"/>
</dbReference>
<feature type="transmembrane region" description="Helical" evidence="7">
    <location>
        <begin position="110"/>
        <end position="129"/>
    </location>
</feature>
<evidence type="ECO:0000256" key="3">
    <source>
        <dbReference type="ARBA" id="ARBA00022692"/>
    </source>
</evidence>
<evidence type="ECO:0000256" key="4">
    <source>
        <dbReference type="ARBA" id="ARBA00022989"/>
    </source>
</evidence>
<dbReference type="InterPro" id="IPR000298">
    <property type="entry name" value="Cyt_c_oxidase-like_su3"/>
</dbReference>
<dbReference type="GO" id="GO:0016491">
    <property type="term" value="F:oxidoreductase activity"/>
    <property type="evidence" value="ECO:0007669"/>
    <property type="project" value="UniProtKB-KW"/>
</dbReference>